<dbReference type="Proteomes" id="UP000008207">
    <property type="component" value="Chromosome"/>
</dbReference>
<gene>
    <name evidence="1" type="ordered locus">Mnod_7589</name>
</gene>
<sequence>MSLASKLRARIADWRQARQPDRIAIAALRLLNDVSAGRSLSGHELIAMARAARSQNSWH</sequence>
<dbReference type="HOGENOM" id="CLU_2917364_0_0_5"/>
<name>B8IPN3_METNO</name>
<proteinExistence type="predicted"/>
<reference evidence="1 2" key="1">
    <citation type="submission" date="2009-01" db="EMBL/GenBank/DDBJ databases">
        <title>Complete sequence of chromosome of Methylobacterium nodulans ORS 2060.</title>
        <authorList>
            <consortium name="US DOE Joint Genome Institute"/>
            <person name="Lucas S."/>
            <person name="Copeland A."/>
            <person name="Lapidus A."/>
            <person name="Glavina del Rio T."/>
            <person name="Dalin E."/>
            <person name="Tice H."/>
            <person name="Bruce D."/>
            <person name="Goodwin L."/>
            <person name="Pitluck S."/>
            <person name="Sims D."/>
            <person name="Brettin T."/>
            <person name="Detter J.C."/>
            <person name="Han C."/>
            <person name="Larimer F."/>
            <person name="Land M."/>
            <person name="Hauser L."/>
            <person name="Kyrpides N."/>
            <person name="Ivanova N."/>
            <person name="Marx C.J."/>
            <person name="Richardson P."/>
        </authorList>
    </citation>
    <scope>NUCLEOTIDE SEQUENCE [LARGE SCALE GENOMIC DNA]</scope>
    <source>
        <strain evidence="2">LMG 21967 / CNCM I-2342 / ORS 2060</strain>
    </source>
</reference>
<protein>
    <submittedName>
        <fullName evidence="1">Uncharacterized protein</fullName>
    </submittedName>
</protein>
<dbReference type="EMBL" id="CP001349">
    <property type="protein sequence ID" value="ACL62325.1"/>
    <property type="molecule type" value="Genomic_DNA"/>
</dbReference>
<dbReference type="AlphaFoldDB" id="B8IPN3"/>
<dbReference type="KEGG" id="mno:Mnod_7589"/>
<evidence type="ECO:0000313" key="1">
    <source>
        <dbReference type="EMBL" id="ACL62325.1"/>
    </source>
</evidence>
<accession>B8IPN3</accession>
<organism evidence="1 2">
    <name type="scientific">Methylobacterium nodulans (strain LMG 21967 / CNCM I-2342 / ORS 2060)</name>
    <dbReference type="NCBI Taxonomy" id="460265"/>
    <lineage>
        <taxon>Bacteria</taxon>
        <taxon>Pseudomonadati</taxon>
        <taxon>Pseudomonadota</taxon>
        <taxon>Alphaproteobacteria</taxon>
        <taxon>Hyphomicrobiales</taxon>
        <taxon>Methylobacteriaceae</taxon>
        <taxon>Methylobacterium</taxon>
    </lineage>
</organism>
<keyword evidence="2" id="KW-1185">Reference proteome</keyword>
<evidence type="ECO:0000313" key="2">
    <source>
        <dbReference type="Proteomes" id="UP000008207"/>
    </source>
</evidence>